<dbReference type="InterPro" id="IPR011041">
    <property type="entry name" value="Quinoprot_gluc/sorb_DH_b-prop"/>
</dbReference>
<comment type="subcellular location">
    <subcellularLocation>
        <location evidence="1">Secreted</location>
    </subcellularLocation>
</comment>
<evidence type="ECO:0000256" key="4">
    <source>
        <dbReference type="ARBA" id="ARBA00022729"/>
    </source>
</evidence>
<evidence type="ECO:0000313" key="10">
    <source>
        <dbReference type="EMBL" id="KAG0582748.1"/>
    </source>
</evidence>
<evidence type="ECO:0000256" key="1">
    <source>
        <dbReference type="ARBA" id="ARBA00004613"/>
    </source>
</evidence>
<evidence type="ECO:0000313" key="11">
    <source>
        <dbReference type="Proteomes" id="UP000822688"/>
    </source>
</evidence>
<dbReference type="SUPFAM" id="SSF50952">
    <property type="entry name" value="Soluble quinoprotein glucose dehydrogenase"/>
    <property type="match status" value="1"/>
</dbReference>
<evidence type="ECO:0000256" key="5">
    <source>
        <dbReference type="ARBA" id="ARBA00023157"/>
    </source>
</evidence>
<dbReference type="EMBL" id="CM026423">
    <property type="protein sequence ID" value="KAG0582748.1"/>
    <property type="molecule type" value="Genomic_DNA"/>
</dbReference>
<keyword evidence="11" id="KW-1185">Reference proteome</keyword>
<protein>
    <recommendedName>
        <fullName evidence="12">Glucose/Sorbosone dehydrogenase domain-containing protein</fullName>
    </recommendedName>
</protein>
<proteinExistence type="inferred from homology"/>
<dbReference type="Pfam" id="PF07995">
    <property type="entry name" value="GSDH"/>
    <property type="match status" value="1"/>
</dbReference>
<keyword evidence="5" id="KW-1015">Disulfide bond</keyword>
<evidence type="ECO:0000256" key="6">
    <source>
        <dbReference type="ARBA" id="ARBA00023180"/>
    </source>
</evidence>
<dbReference type="InterPro" id="IPR011042">
    <property type="entry name" value="6-blade_b-propeller_TolB-like"/>
</dbReference>
<feature type="domain" description="Folate receptor-like" evidence="8">
    <location>
        <begin position="36"/>
        <end position="167"/>
    </location>
</feature>
<keyword evidence="6" id="KW-0325">Glycoprotein</keyword>
<feature type="signal peptide" evidence="7">
    <location>
        <begin position="1"/>
        <end position="26"/>
    </location>
</feature>
<dbReference type="Gene3D" id="2.120.10.30">
    <property type="entry name" value="TolB, C-terminal domain"/>
    <property type="match status" value="1"/>
</dbReference>
<dbReference type="PANTHER" id="PTHR19328:SF13">
    <property type="entry name" value="HIPL1 PROTEIN"/>
    <property type="match status" value="1"/>
</dbReference>
<feature type="chain" id="PRO_5035832150" description="Glucose/Sorbosone dehydrogenase domain-containing protein" evidence="7">
    <location>
        <begin position="27"/>
        <end position="677"/>
    </location>
</feature>
<gene>
    <name evidence="10" type="ORF">KC19_3G082700</name>
</gene>
<accession>A0A8T0IJN1</accession>
<evidence type="ECO:0000256" key="3">
    <source>
        <dbReference type="ARBA" id="ARBA00022525"/>
    </source>
</evidence>
<reference evidence="10" key="1">
    <citation type="submission" date="2020-06" db="EMBL/GenBank/DDBJ databases">
        <title>WGS assembly of Ceratodon purpureus strain R40.</title>
        <authorList>
            <person name="Carey S.B."/>
            <person name="Jenkins J."/>
            <person name="Shu S."/>
            <person name="Lovell J.T."/>
            <person name="Sreedasyam A."/>
            <person name="Maumus F."/>
            <person name="Tiley G.P."/>
            <person name="Fernandez-Pozo N."/>
            <person name="Barry K."/>
            <person name="Chen C."/>
            <person name="Wang M."/>
            <person name="Lipzen A."/>
            <person name="Daum C."/>
            <person name="Saski C.A."/>
            <person name="Payton A.C."/>
            <person name="Mcbreen J.C."/>
            <person name="Conrad R.E."/>
            <person name="Kollar L.M."/>
            <person name="Olsson S."/>
            <person name="Huttunen S."/>
            <person name="Landis J.B."/>
            <person name="Wickett N.J."/>
            <person name="Johnson M.G."/>
            <person name="Rensing S.A."/>
            <person name="Grimwood J."/>
            <person name="Schmutz J."/>
            <person name="Mcdaniel S.F."/>
        </authorList>
    </citation>
    <scope>NUCLEOTIDE SEQUENCE</scope>
    <source>
        <strain evidence="10">R40</strain>
    </source>
</reference>
<evidence type="ECO:0000259" key="8">
    <source>
        <dbReference type="Pfam" id="PF03024"/>
    </source>
</evidence>
<evidence type="ECO:0000256" key="2">
    <source>
        <dbReference type="ARBA" id="ARBA00010658"/>
    </source>
</evidence>
<dbReference type="Pfam" id="PF03024">
    <property type="entry name" value="Folate_rec"/>
    <property type="match status" value="1"/>
</dbReference>
<evidence type="ECO:0000256" key="7">
    <source>
        <dbReference type="SAM" id="SignalP"/>
    </source>
</evidence>
<comment type="similarity">
    <text evidence="2">Belongs to the HHIP family.</text>
</comment>
<dbReference type="InterPro" id="IPR018143">
    <property type="entry name" value="Folate_rcpt-like"/>
</dbReference>
<sequence length="677" mass="72393">MSTGEGFRGGAVALVLLACFVISTTAYPLCVKNLEAPGRANANLTFCSAPEYTANGCCSKADDTQIKATYDAMNISDATCGAFMKQILCSKCDAYSADLYGASQNSQARPVPFLCTNSTNSYCDQLWSACANVNITNSPFEPGLQNTSVKASAPLSSFYNNSTDFCAGEAPVPSNGDLCFNGTALKLPSPVGHTPPAGMCLERLDNSTAGKGYYLNLVPHPDGSDRVFVNTQDGHIYLVNISEPGSGKAFGIDYNAPFLNISARTLNKGELGLMGIAFHPNFLNNGRFFISYDCDTRKVPDCKAVCGCSTINRCNLTAVGANACQYSAIVAEYTVNATGVTPQTATQANPQEVKRIFSFGLPYDNHHAGGLWFGPVDKYLYYPLGDGGLADDPWNNAQNLNMPLGKMMRLDIDTPPASTSGLFGNYSIPRDNPFYGVNNTRAEIWAYGLRNPWRCSFDRQRPSYFYCADVGQNTIEEVDLISKGGNYGWRVYEGTNVFKPSQSPGGVTAANSINAIMPIIEYNHSLGISVCGGYVSYSRQDACAYGNYLYADLNGVMWSAFENPPQSGKYVVSDLPYQCSPKTPVPCNAGGSLDGIISYGEDAKGDIYILAVNGAYRMVNPSECGITCTATLPSEGPAPAPGPALPPSAPSDASSIFVIVRNSAFCLVLALCALVWF</sequence>
<keyword evidence="4 7" id="KW-0732">Signal</keyword>
<dbReference type="InterPro" id="IPR012938">
    <property type="entry name" value="Glc/Sorbosone_DH"/>
</dbReference>
<dbReference type="Proteomes" id="UP000822688">
    <property type="component" value="Chromosome 3"/>
</dbReference>
<dbReference type="PANTHER" id="PTHR19328">
    <property type="entry name" value="HEDGEHOG-INTERACTING PROTEIN"/>
    <property type="match status" value="1"/>
</dbReference>
<evidence type="ECO:0000259" key="9">
    <source>
        <dbReference type="Pfam" id="PF07995"/>
    </source>
</evidence>
<organism evidence="10 11">
    <name type="scientific">Ceratodon purpureus</name>
    <name type="common">Fire moss</name>
    <name type="synonym">Dicranum purpureum</name>
    <dbReference type="NCBI Taxonomy" id="3225"/>
    <lineage>
        <taxon>Eukaryota</taxon>
        <taxon>Viridiplantae</taxon>
        <taxon>Streptophyta</taxon>
        <taxon>Embryophyta</taxon>
        <taxon>Bryophyta</taxon>
        <taxon>Bryophytina</taxon>
        <taxon>Bryopsida</taxon>
        <taxon>Dicranidae</taxon>
        <taxon>Pseudoditrichales</taxon>
        <taxon>Ditrichaceae</taxon>
        <taxon>Ceratodon</taxon>
    </lineage>
</organism>
<evidence type="ECO:0008006" key="12">
    <source>
        <dbReference type="Google" id="ProtNLM"/>
    </source>
</evidence>
<name>A0A8T0IJN1_CERPU</name>
<keyword evidence="3" id="KW-0964">Secreted</keyword>
<dbReference type="GO" id="GO:0005576">
    <property type="term" value="C:extracellular region"/>
    <property type="evidence" value="ECO:0007669"/>
    <property type="project" value="UniProtKB-SubCell"/>
</dbReference>
<feature type="domain" description="Glucose/Sorbosone dehydrogenase" evidence="9">
    <location>
        <begin position="220"/>
        <end position="538"/>
    </location>
</feature>
<comment type="caution">
    <text evidence="10">The sequence shown here is derived from an EMBL/GenBank/DDBJ whole genome shotgun (WGS) entry which is preliminary data.</text>
</comment>
<dbReference type="AlphaFoldDB" id="A0A8T0IJN1"/>